<protein>
    <submittedName>
        <fullName evidence="7">BEACH domain-containing protein</fullName>
    </submittedName>
</protein>
<sequence length="1740" mass="189500">MTGEDVIDIHWDLTVSNNEASLRKSKWLNKTFDCAFSDALSTLREIELNTDREFLVRKYACELLPRGATPPEYQFVKVKDLVWKAVSIYNDLLEDASLVTDDTKITVRIKGRSLFSIIRYNPSRLQDENLLQFVFYQIICLLEFFHQQGIPYLNLEPKNVFIDEVLRVSIAPPCVQRLDKYAGFETNQTDSQKATSPIQYSDEFYDVLSGWILRKVSNYDYLMYINRLAGRKAGDATASAVLPWVTDFSSPQDGTQHLRDLTRTKFRLTKGEHQLDATYLHLEQSDPSALPRRGGNVESYLPHHLLDMMPNLAYYTYKARQTSVEDLQRYVRPVYRPEEFPTSLQRLYATTPEECIPEFFTDPTIFTSIHPDMPDLQLPEWFSGSACDFLRYHRSILESDAVSASLHHWIDLTFGFKLLGEAAVSAKNVHLELVSPNPPSNSRVTCLFSLPHPRRAGPEDDLIEVYEEMSEFFIKICASQPPEIAKLQQKQPQQSSVDTLLKMDLEDLACLITEVAVGCTIPGVIPQLESVKRSTRLQRARNLFTAYKSTIPSGFSKPVELLLFDATWGDIPLGLIRRCIFEVPLYIVDIYRVHIGLHARMTARLEQVHLKDGPAPGALLNAFSTMGTLPQRFDCPAGLLDLLTPMLERSVEGTMACVVNALVSGGLVQFYSTIGGKMASCLLPWRSTFYHWYNASSHSTVGCARDGSFVTFFSPRNYFLSSPLYRLSLPTVSFYPLLKHLHYLQPPPTANAQPPPSLTQSTMPSAEPSSSLPTPGTHRSTSSFPPSIPMLKSSSPYREDVSGSGSVPMAAAIQDSLHWLATSLGPLATAAHLVPPLLVALTRCYWGEENLTPITLEGRVTRLNYRIPKSPLPMPVYTSGRVLKGDMQAPGVLRCLERLACLYGVEVITGLYLPAVKASVAAGLSTLRSGDNSCSGSSITSTPSWDADCEASLISSLVFLHQFATYLPAPQLMDHLQEPIISICLTGALTLVGRLDVDFPSGSRGRLALLCKSLDCIYVLSVRLGFEIVRSQMTELIQLLFSLFDRSLGVTERRGCAAVGRGGDVKSVEFFANYESDEETREPDSHQQHQQAAPLFVVKLDRHTSSLTVAKEEQKEDLSLLHDSPSEPVLCSFPSATATADTALVPTESPATQPTSNQRKSAVLTELQATFTPEMAYITYIPLCRLAGGSHIESNLYNINLIHSLVRQHEASLHGSDNCTADPTGWPKVAINTEYEAKLAASSSVSKPSATHLHGEWVEYFRVKVEPSLSLPMSSLVCGLNRPLKLLGKHLVTFAGHSGTVRSITPLANENSFITTSNDRSVNLYSLTSARESAVAAPNAGAGSRRTASETGGFSDRLPVLQPSPSTVAAPTTQLAPVSPNLVFTAHRRAVFASAYLHFERLVASLDASLLLLWDPVTGQKVSTFAPSDGGSEGGSYSVRSCVLRGSAALPASLSALSPTPSFRSTLLAGDEGGCLLIIDPRVGGGPAIVLRLSAAVAITDAGATANSSAATETSPSLPLGISEVPLMHCDLDNLRDKCVLNVPGALRCVASRPEENNSVLCGFASGYVSNVDIRTGGVVATWRAHSDAVSQIFCHSSGWCSTTSTDRSIAFWQLEEGGTSLTCHRVAQRFTSMSGVGGGGIGVVSCASQLLSDSLLIAGPPASSSIAADSSPILLPSTCFFGCCDNVPLAAMMTVEGDPIFRPAGSVILRGGQLSSMVALPLVDAILTGTTSGLLNLFY</sequence>
<dbReference type="WBParaSite" id="TASK_0000652001-mRNA-1">
    <property type="protein sequence ID" value="TASK_0000652001-mRNA-1"/>
    <property type="gene ID" value="TASK_0000652001"/>
</dbReference>
<evidence type="ECO:0000256" key="2">
    <source>
        <dbReference type="PROSITE-ProRule" id="PRU00221"/>
    </source>
</evidence>
<dbReference type="PANTHER" id="PTHR46866:SF1">
    <property type="entry name" value="GH12955P"/>
    <property type="match status" value="1"/>
</dbReference>
<dbReference type="InterPro" id="IPR036372">
    <property type="entry name" value="BEACH_dom_sf"/>
</dbReference>
<reference evidence="5 6" key="2">
    <citation type="submission" date="2018-11" db="EMBL/GenBank/DDBJ databases">
        <authorList>
            <consortium name="Pathogen Informatics"/>
        </authorList>
    </citation>
    <scope>NUCLEOTIDE SEQUENCE [LARGE SCALE GENOMIC DNA]</scope>
</reference>
<dbReference type="InterPro" id="IPR001680">
    <property type="entry name" value="WD40_rpt"/>
</dbReference>
<dbReference type="SMART" id="SM01026">
    <property type="entry name" value="Beach"/>
    <property type="match status" value="1"/>
</dbReference>
<dbReference type="Gene3D" id="1.10.510.10">
    <property type="entry name" value="Transferase(Phosphotransferase) domain 1"/>
    <property type="match status" value="1"/>
</dbReference>
<dbReference type="InterPro" id="IPR036322">
    <property type="entry name" value="WD40_repeat_dom_sf"/>
</dbReference>
<dbReference type="OrthoDB" id="29306at2759"/>
<dbReference type="SMART" id="SM00320">
    <property type="entry name" value="WD40"/>
    <property type="match status" value="3"/>
</dbReference>
<dbReference type="GO" id="GO:0005776">
    <property type="term" value="C:autophagosome"/>
    <property type="evidence" value="ECO:0007669"/>
    <property type="project" value="UniProtKB-SubCell"/>
</dbReference>
<dbReference type="PANTHER" id="PTHR46866">
    <property type="entry name" value="GH12955P"/>
    <property type="match status" value="1"/>
</dbReference>
<evidence type="ECO:0000259" key="4">
    <source>
        <dbReference type="PROSITE" id="PS50197"/>
    </source>
</evidence>
<dbReference type="PROSITE" id="PS50082">
    <property type="entry name" value="WD_REPEATS_2"/>
    <property type="match status" value="1"/>
</dbReference>
<comment type="subcellular location">
    <subcellularLocation>
        <location evidence="1">Cytoplasmic vesicle</location>
        <location evidence="1">Autophagosome</location>
    </subcellularLocation>
</comment>
<dbReference type="Pfam" id="PF02138">
    <property type="entry name" value="Beach"/>
    <property type="match status" value="1"/>
</dbReference>
<dbReference type="InterPro" id="IPR011009">
    <property type="entry name" value="Kinase-like_dom_sf"/>
</dbReference>
<reference evidence="7" key="1">
    <citation type="submission" date="2016-04" db="UniProtKB">
        <authorList>
            <consortium name="WormBaseParasite"/>
        </authorList>
    </citation>
    <scope>IDENTIFICATION</scope>
</reference>
<evidence type="ECO:0000256" key="3">
    <source>
        <dbReference type="SAM" id="MobiDB-lite"/>
    </source>
</evidence>
<organism evidence="7">
    <name type="scientific">Taenia asiatica</name>
    <name type="common">Asian tapeworm</name>
    <dbReference type="NCBI Taxonomy" id="60517"/>
    <lineage>
        <taxon>Eukaryota</taxon>
        <taxon>Metazoa</taxon>
        <taxon>Spiralia</taxon>
        <taxon>Lophotrochozoa</taxon>
        <taxon>Platyhelminthes</taxon>
        <taxon>Cestoda</taxon>
        <taxon>Eucestoda</taxon>
        <taxon>Cyclophyllidea</taxon>
        <taxon>Taeniidae</taxon>
        <taxon>Taenia</taxon>
    </lineage>
</organism>
<dbReference type="SUPFAM" id="SSF81837">
    <property type="entry name" value="BEACH domain"/>
    <property type="match status" value="1"/>
</dbReference>
<keyword evidence="2" id="KW-0853">WD repeat</keyword>
<feature type="compositionally biased region" description="Polar residues" evidence="3">
    <location>
        <begin position="758"/>
        <end position="785"/>
    </location>
</feature>
<feature type="region of interest" description="Disordered" evidence="3">
    <location>
        <begin position="749"/>
        <end position="799"/>
    </location>
</feature>
<evidence type="ECO:0000313" key="7">
    <source>
        <dbReference type="WBParaSite" id="TASK_0000652001-mRNA-1"/>
    </source>
</evidence>
<dbReference type="Gene3D" id="1.10.1540.10">
    <property type="entry name" value="BEACH domain"/>
    <property type="match status" value="1"/>
</dbReference>
<dbReference type="SUPFAM" id="SSF50978">
    <property type="entry name" value="WD40 repeat-like"/>
    <property type="match status" value="1"/>
</dbReference>
<evidence type="ECO:0000313" key="5">
    <source>
        <dbReference type="EMBL" id="VDK36877.1"/>
    </source>
</evidence>
<feature type="repeat" description="WD" evidence="2">
    <location>
        <begin position="1294"/>
        <end position="1335"/>
    </location>
</feature>
<name>A0A0R3W857_TAEAS</name>
<gene>
    <name evidence="5" type="ORF">TASK_LOCUS6521</name>
</gene>
<accession>A0A0R3W857</accession>
<dbReference type="InterPro" id="IPR000409">
    <property type="entry name" value="BEACH_dom"/>
</dbReference>
<dbReference type="Gene3D" id="2.130.10.10">
    <property type="entry name" value="YVTN repeat-like/Quinoprotein amine dehydrogenase"/>
    <property type="match status" value="2"/>
</dbReference>
<feature type="domain" description="BEACH" evidence="4">
    <location>
        <begin position="196"/>
        <end position="483"/>
    </location>
</feature>
<evidence type="ECO:0000313" key="6">
    <source>
        <dbReference type="Proteomes" id="UP000282613"/>
    </source>
</evidence>
<dbReference type="PROSITE" id="PS50197">
    <property type="entry name" value="BEACH"/>
    <property type="match status" value="1"/>
</dbReference>
<dbReference type="InterPro" id="IPR015943">
    <property type="entry name" value="WD40/YVTN_repeat-like_dom_sf"/>
</dbReference>
<evidence type="ECO:0000256" key="1">
    <source>
        <dbReference type="ARBA" id="ARBA00004419"/>
    </source>
</evidence>
<keyword evidence="6" id="KW-1185">Reference proteome</keyword>
<dbReference type="STRING" id="60517.A0A0R3W857"/>
<dbReference type="EMBL" id="UYRS01018509">
    <property type="protein sequence ID" value="VDK36877.1"/>
    <property type="molecule type" value="Genomic_DNA"/>
</dbReference>
<proteinExistence type="predicted"/>
<dbReference type="Proteomes" id="UP000282613">
    <property type="component" value="Unassembled WGS sequence"/>
</dbReference>
<dbReference type="SUPFAM" id="SSF56112">
    <property type="entry name" value="Protein kinase-like (PK-like)"/>
    <property type="match status" value="1"/>
</dbReference>